<proteinExistence type="predicted"/>
<feature type="domain" description="OmpA-like" evidence="6">
    <location>
        <begin position="46"/>
        <end position="168"/>
    </location>
</feature>
<keyword evidence="2 4" id="KW-0472">Membrane</keyword>
<feature type="region of interest" description="Disordered" evidence="5">
    <location>
        <begin position="129"/>
        <end position="159"/>
    </location>
</feature>
<accession>A0ABT2EH06</accession>
<dbReference type="InterPro" id="IPR006665">
    <property type="entry name" value="OmpA-like"/>
</dbReference>
<gene>
    <name evidence="7" type="ORF">LLY24_16350</name>
</gene>
<evidence type="ECO:0000256" key="4">
    <source>
        <dbReference type="PROSITE-ProRule" id="PRU00473"/>
    </source>
</evidence>
<evidence type="ECO:0000256" key="2">
    <source>
        <dbReference type="ARBA" id="ARBA00023136"/>
    </source>
</evidence>
<dbReference type="PRINTS" id="PR01021">
    <property type="entry name" value="OMPADOMAIN"/>
</dbReference>
<dbReference type="InterPro" id="IPR050330">
    <property type="entry name" value="Bact_OuterMem_StrucFunc"/>
</dbReference>
<name>A0ABT2EH06_9GAMM</name>
<dbReference type="PROSITE" id="PS51123">
    <property type="entry name" value="OMPA_2"/>
    <property type="match status" value="1"/>
</dbReference>
<dbReference type="InterPro" id="IPR036737">
    <property type="entry name" value="OmpA-like_sf"/>
</dbReference>
<evidence type="ECO:0000313" key="8">
    <source>
        <dbReference type="Proteomes" id="UP001165542"/>
    </source>
</evidence>
<keyword evidence="3" id="KW-0998">Cell outer membrane</keyword>
<evidence type="ECO:0000256" key="1">
    <source>
        <dbReference type="ARBA" id="ARBA00004442"/>
    </source>
</evidence>
<dbReference type="CDD" id="cd07185">
    <property type="entry name" value="OmpA_C-like"/>
    <property type="match status" value="1"/>
</dbReference>
<keyword evidence="8" id="KW-1185">Reference proteome</keyword>
<comment type="caution">
    <text evidence="7">The sequence shown here is derived from an EMBL/GenBank/DDBJ whole genome shotgun (WGS) entry which is preliminary data.</text>
</comment>
<evidence type="ECO:0000259" key="6">
    <source>
        <dbReference type="PROSITE" id="PS51123"/>
    </source>
</evidence>
<organism evidence="7 8">
    <name type="scientific">Halomonas dongshanensis</name>
    <dbReference type="NCBI Taxonomy" id="2890835"/>
    <lineage>
        <taxon>Bacteria</taxon>
        <taxon>Pseudomonadati</taxon>
        <taxon>Pseudomonadota</taxon>
        <taxon>Gammaproteobacteria</taxon>
        <taxon>Oceanospirillales</taxon>
        <taxon>Halomonadaceae</taxon>
        <taxon>Halomonas</taxon>
    </lineage>
</organism>
<reference evidence="7" key="1">
    <citation type="submission" date="2021-11" db="EMBL/GenBank/DDBJ databases">
        <title>Halomonas sp., isolated from a coastal aquaculture zone in Dongshan Bay.</title>
        <authorList>
            <person name="Lin W."/>
        </authorList>
    </citation>
    <scope>NUCLEOTIDE SEQUENCE</scope>
    <source>
        <strain evidence="7">Yzlin-01</strain>
    </source>
</reference>
<protein>
    <submittedName>
        <fullName evidence="7">OmpA family protein</fullName>
    </submittedName>
</protein>
<sequence length="168" mass="18275">MSTPDSAEIAASISPLTSRISRIDIPPPVRLEVSPPRSLRAEVEDEDQTTITLSADVLFAFDEDVLNARSERIVRAIADNELMDTVGAIHVIGHTDSIGDDAYNQGLSERRAAAVASALRDVLGTSREIEEDGRSFHEPVAENTLPNGDDNPEGRAQNRRVDIIFANE</sequence>
<dbReference type="InterPro" id="IPR006664">
    <property type="entry name" value="OMP_bac"/>
</dbReference>
<evidence type="ECO:0000256" key="3">
    <source>
        <dbReference type="ARBA" id="ARBA00023237"/>
    </source>
</evidence>
<dbReference type="Pfam" id="PF00691">
    <property type="entry name" value="OmpA"/>
    <property type="match status" value="1"/>
</dbReference>
<dbReference type="Gene3D" id="3.30.1330.60">
    <property type="entry name" value="OmpA-like domain"/>
    <property type="match status" value="1"/>
</dbReference>
<comment type="subcellular location">
    <subcellularLocation>
        <location evidence="1">Cell outer membrane</location>
    </subcellularLocation>
</comment>
<dbReference type="PANTHER" id="PTHR30329:SF21">
    <property type="entry name" value="LIPOPROTEIN YIAD-RELATED"/>
    <property type="match status" value="1"/>
</dbReference>
<dbReference type="Proteomes" id="UP001165542">
    <property type="component" value="Unassembled WGS sequence"/>
</dbReference>
<dbReference type="PANTHER" id="PTHR30329">
    <property type="entry name" value="STATOR ELEMENT OF FLAGELLAR MOTOR COMPLEX"/>
    <property type="match status" value="1"/>
</dbReference>
<evidence type="ECO:0000256" key="5">
    <source>
        <dbReference type="SAM" id="MobiDB-lite"/>
    </source>
</evidence>
<dbReference type="EMBL" id="JAJISC010000008">
    <property type="protein sequence ID" value="MCS2610888.1"/>
    <property type="molecule type" value="Genomic_DNA"/>
</dbReference>
<evidence type="ECO:0000313" key="7">
    <source>
        <dbReference type="EMBL" id="MCS2610888.1"/>
    </source>
</evidence>
<dbReference type="SUPFAM" id="SSF103088">
    <property type="entry name" value="OmpA-like"/>
    <property type="match status" value="1"/>
</dbReference>